<proteinExistence type="predicted"/>
<reference evidence="1" key="1">
    <citation type="journal article" date="2020" name="Stud. Mycol.">
        <title>101 Dothideomycetes genomes: a test case for predicting lifestyles and emergence of pathogens.</title>
        <authorList>
            <person name="Haridas S."/>
            <person name="Albert R."/>
            <person name="Binder M."/>
            <person name="Bloem J."/>
            <person name="Labutti K."/>
            <person name="Salamov A."/>
            <person name="Andreopoulos B."/>
            <person name="Baker S."/>
            <person name="Barry K."/>
            <person name="Bills G."/>
            <person name="Bluhm B."/>
            <person name="Cannon C."/>
            <person name="Castanera R."/>
            <person name="Culley D."/>
            <person name="Daum C."/>
            <person name="Ezra D."/>
            <person name="Gonzalez J."/>
            <person name="Henrissat B."/>
            <person name="Kuo A."/>
            <person name="Liang C."/>
            <person name="Lipzen A."/>
            <person name="Lutzoni F."/>
            <person name="Magnuson J."/>
            <person name="Mondo S."/>
            <person name="Nolan M."/>
            <person name="Ohm R."/>
            <person name="Pangilinan J."/>
            <person name="Park H.-J."/>
            <person name="Ramirez L."/>
            <person name="Alfaro M."/>
            <person name="Sun H."/>
            <person name="Tritt A."/>
            <person name="Yoshinaga Y."/>
            <person name="Zwiers L.-H."/>
            <person name="Turgeon B."/>
            <person name="Goodwin S."/>
            <person name="Spatafora J."/>
            <person name="Crous P."/>
            <person name="Grigoriev I."/>
        </authorList>
    </citation>
    <scope>NUCLEOTIDE SEQUENCE</scope>
    <source>
        <strain evidence="1">CBS 113818</strain>
    </source>
</reference>
<sequence length="181" mass="20388">MKCEGLFARVLSSSRMLLPCGASSEVIKLDCWPTFQTFGEHDSFQTPCHALLCSLFLRFTNVMWHEMAIAGDHSDACTSPNRTNQYKRIAKSTRHMQVHLRTRLSRPRAIWHSASCGTEVRQIKLAELAEIRVNPLFQNLQGFANHHPLRKCHTNTVLSCQTTSPQHVKVPTFFGQVGGVG</sequence>
<keyword evidence="2" id="KW-1185">Reference proteome</keyword>
<dbReference type="AlphaFoldDB" id="A0A6A7AIN8"/>
<evidence type="ECO:0000313" key="2">
    <source>
        <dbReference type="Proteomes" id="UP000799424"/>
    </source>
</evidence>
<dbReference type="EMBL" id="MU006216">
    <property type="protein sequence ID" value="KAF2832973.1"/>
    <property type="molecule type" value="Genomic_DNA"/>
</dbReference>
<dbReference type="Proteomes" id="UP000799424">
    <property type="component" value="Unassembled WGS sequence"/>
</dbReference>
<name>A0A6A7AIN8_9PLEO</name>
<protein>
    <submittedName>
        <fullName evidence="1">Uncharacterized protein</fullName>
    </submittedName>
</protein>
<gene>
    <name evidence="1" type="ORF">CC86DRAFT_2958</name>
</gene>
<evidence type="ECO:0000313" key="1">
    <source>
        <dbReference type="EMBL" id="KAF2832973.1"/>
    </source>
</evidence>
<accession>A0A6A7AIN8</accession>
<organism evidence="1 2">
    <name type="scientific">Ophiobolus disseminans</name>
    <dbReference type="NCBI Taxonomy" id="1469910"/>
    <lineage>
        <taxon>Eukaryota</taxon>
        <taxon>Fungi</taxon>
        <taxon>Dikarya</taxon>
        <taxon>Ascomycota</taxon>
        <taxon>Pezizomycotina</taxon>
        <taxon>Dothideomycetes</taxon>
        <taxon>Pleosporomycetidae</taxon>
        <taxon>Pleosporales</taxon>
        <taxon>Pleosporineae</taxon>
        <taxon>Phaeosphaeriaceae</taxon>
        <taxon>Ophiobolus</taxon>
    </lineage>
</organism>